<accession>A0A8J3ZW07</accession>
<proteinExistence type="inferred from homology"/>
<dbReference type="AlphaFoldDB" id="A0A8J3ZW07"/>
<evidence type="ECO:0000256" key="1">
    <source>
        <dbReference type="ARBA" id="ARBA00009013"/>
    </source>
</evidence>
<gene>
    <name evidence="4" type="ORF">Voc01_049140</name>
</gene>
<dbReference type="CDD" id="cd07043">
    <property type="entry name" value="STAS_anti-anti-sigma_factors"/>
    <property type="match status" value="1"/>
</dbReference>
<comment type="similarity">
    <text evidence="1 2">Belongs to the anti-sigma-factor antagonist family.</text>
</comment>
<dbReference type="GO" id="GO:0043856">
    <property type="term" value="F:anti-sigma factor antagonist activity"/>
    <property type="evidence" value="ECO:0007669"/>
    <property type="project" value="InterPro"/>
</dbReference>
<dbReference type="NCBIfam" id="TIGR00377">
    <property type="entry name" value="ant_ant_sig"/>
    <property type="match status" value="1"/>
</dbReference>
<dbReference type="EMBL" id="BOPH01000072">
    <property type="protein sequence ID" value="GIJ69997.1"/>
    <property type="molecule type" value="Genomic_DNA"/>
</dbReference>
<evidence type="ECO:0000256" key="2">
    <source>
        <dbReference type="RuleBase" id="RU003749"/>
    </source>
</evidence>
<dbReference type="InterPro" id="IPR036513">
    <property type="entry name" value="STAS_dom_sf"/>
</dbReference>
<dbReference type="SUPFAM" id="SSF52091">
    <property type="entry name" value="SpoIIaa-like"/>
    <property type="match status" value="1"/>
</dbReference>
<comment type="caution">
    <text evidence="4">The sequence shown here is derived from an EMBL/GenBank/DDBJ whole genome shotgun (WGS) entry which is preliminary data.</text>
</comment>
<evidence type="ECO:0000313" key="4">
    <source>
        <dbReference type="EMBL" id="GIJ69997.1"/>
    </source>
</evidence>
<evidence type="ECO:0000259" key="3">
    <source>
        <dbReference type="PROSITE" id="PS50801"/>
    </source>
</evidence>
<dbReference type="Pfam" id="PF01740">
    <property type="entry name" value="STAS"/>
    <property type="match status" value="1"/>
</dbReference>
<reference evidence="4" key="1">
    <citation type="submission" date="2021-01" db="EMBL/GenBank/DDBJ databases">
        <title>Whole genome shotgun sequence of Virgisporangium ochraceum NBRC 16418.</title>
        <authorList>
            <person name="Komaki H."/>
            <person name="Tamura T."/>
        </authorList>
    </citation>
    <scope>NUCLEOTIDE SEQUENCE</scope>
    <source>
        <strain evidence="4">NBRC 16418</strain>
    </source>
</reference>
<dbReference type="Proteomes" id="UP000635606">
    <property type="component" value="Unassembled WGS sequence"/>
</dbReference>
<dbReference type="InterPro" id="IPR003658">
    <property type="entry name" value="Anti-sigma_ant"/>
</dbReference>
<dbReference type="PROSITE" id="PS50801">
    <property type="entry name" value="STAS"/>
    <property type="match status" value="1"/>
</dbReference>
<protein>
    <recommendedName>
        <fullName evidence="2">Anti-sigma factor antagonist</fullName>
    </recommendedName>
</protein>
<evidence type="ECO:0000313" key="5">
    <source>
        <dbReference type="Proteomes" id="UP000635606"/>
    </source>
</evidence>
<dbReference type="PANTHER" id="PTHR33495:SF2">
    <property type="entry name" value="ANTI-SIGMA FACTOR ANTAGONIST TM_1081-RELATED"/>
    <property type="match status" value="1"/>
</dbReference>
<sequence length="116" mass="11688">MSVTLSVSTRSVDGSTVVAVTGDVDISTSPELRSALADATGSGAAAVVVDLSEVSFVDSTALGVLVGAFTTLRNNGGRFALAADHEAVLKVLRITALHDVLGVHPTVDEAVAAVTR</sequence>
<keyword evidence="5" id="KW-1185">Reference proteome</keyword>
<dbReference type="PANTHER" id="PTHR33495">
    <property type="entry name" value="ANTI-SIGMA FACTOR ANTAGONIST TM_1081-RELATED-RELATED"/>
    <property type="match status" value="1"/>
</dbReference>
<feature type="domain" description="STAS" evidence="3">
    <location>
        <begin position="5"/>
        <end position="114"/>
    </location>
</feature>
<organism evidence="4 5">
    <name type="scientific">Virgisporangium ochraceum</name>
    <dbReference type="NCBI Taxonomy" id="65505"/>
    <lineage>
        <taxon>Bacteria</taxon>
        <taxon>Bacillati</taxon>
        <taxon>Actinomycetota</taxon>
        <taxon>Actinomycetes</taxon>
        <taxon>Micromonosporales</taxon>
        <taxon>Micromonosporaceae</taxon>
        <taxon>Virgisporangium</taxon>
    </lineage>
</organism>
<dbReference type="InterPro" id="IPR002645">
    <property type="entry name" value="STAS_dom"/>
</dbReference>
<name>A0A8J3ZW07_9ACTN</name>
<dbReference type="Gene3D" id="3.30.750.24">
    <property type="entry name" value="STAS domain"/>
    <property type="match status" value="1"/>
</dbReference>